<proteinExistence type="predicted"/>
<organism evidence="2 3">
    <name type="scientific">Oryza sativa subsp. japonica</name>
    <name type="common">Rice</name>
    <dbReference type="NCBI Taxonomy" id="39947"/>
    <lineage>
        <taxon>Eukaryota</taxon>
        <taxon>Viridiplantae</taxon>
        <taxon>Streptophyta</taxon>
        <taxon>Embryophyta</taxon>
        <taxon>Tracheophyta</taxon>
        <taxon>Spermatophyta</taxon>
        <taxon>Magnoliopsida</taxon>
        <taxon>Liliopsida</taxon>
        <taxon>Poales</taxon>
        <taxon>Poaceae</taxon>
        <taxon>BOP clade</taxon>
        <taxon>Oryzoideae</taxon>
        <taxon>Oryzeae</taxon>
        <taxon>Oryzinae</taxon>
        <taxon>Oryza</taxon>
        <taxon>Oryza sativa</taxon>
    </lineage>
</organism>
<reference evidence="2 3" key="1">
    <citation type="journal article" date="2005" name="Nature">
        <title>The map-based sequence of the rice genome.</title>
        <authorList>
            <consortium name="International rice genome sequencing project (IRGSP)"/>
            <person name="Matsumoto T."/>
            <person name="Wu J."/>
            <person name="Kanamori H."/>
            <person name="Katayose Y."/>
            <person name="Fujisawa M."/>
            <person name="Namiki N."/>
            <person name="Mizuno H."/>
            <person name="Yamamoto K."/>
            <person name="Antonio B.A."/>
            <person name="Baba T."/>
            <person name="Sakata K."/>
            <person name="Nagamura Y."/>
            <person name="Aoki H."/>
            <person name="Arikawa K."/>
            <person name="Arita K."/>
            <person name="Bito T."/>
            <person name="Chiden Y."/>
            <person name="Fujitsuka N."/>
            <person name="Fukunaka R."/>
            <person name="Hamada M."/>
            <person name="Harada C."/>
            <person name="Hayashi A."/>
            <person name="Hijishita S."/>
            <person name="Honda M."/>
            <person name="Hosokawa S."/>
            <person name="Ichikawa Y."/>
            <person name="Idonuma A."/>
            <person name="Iijima M."/>
            <person name="Ikeda M."/>
            <person name="Ikeno M."/>
            <person name="Ito K."/>
            <person name="Ito S."/>
            <person name="Ito T."/>
            <person name="Ito Y."/>
            <person name="Ito Y."/>
            <person name="Iwabuchi A."/>
            <person name="Kamiya K."/>
            <person name="Karasawa W."/>
            <person name="Kurita K."/>
            <person name="Katagiri S."/>
            <person name="Kikuta A."/>
            <person name="Kobayashi H."/>
            <person name="Kobayashi N."/>
            <person name="Machita K."/>
            <person name="Maehara T."/>
            <person name="Masukawa M."/>
            <person name="Mizubayashi T."/>
            <person name="Mukai Y."/>
            <person name="Nagasaki H."/>
            <person name="Nagata Y."/>
            <person name="Naito S."/>
            <person name="Nakashima M."/>
            <person name="Nakama Y."/>
            <person name="Nakamichi Y."/>
            <person name="Nakamura M."/>
            <person name="Meguro A."/>
            <person name="Negishi M."/>
            <person name="Ohta I."/>
            <person name="Ohta T."/>
            <person name="Okamoto M."/>
            <person name="Ono N."/>
            <person name="Saji S."/>
            <person name="Sakaguchi M."/>
            <person name="Sakai K."/>
            <person name="Shibata M."/>
            <person name="Shimokawa T."/>
            <person name="Song J."/>
            <person name="Takazaki Y."/>
            <person name="Terasawa K."/>
            <person name="Tsugane M."/>
            <person name="Tsuji K."/>
            <person name="Ueda S."/>
            <person name="Waki K."/>
            <person name="Yamagata H."/>
            <person name="Yamamoto M."/>
            <person name="Yamamoto S."/>
            <person name="Yamane H."/>
            <person name="Yoshiki S."/>
            <person name="Yoshihara R."/>
            <person name="Yukawa K."/>
            <person name="Zhong H."/>
            <person name="Yano M."/>
            <person name="Yuan Q."/>
            <person name="Ouyang S."/>
            <person name="Liu J."/>
            <person name="Jones K.M."/>
            <person name="Gansberger K."/>
            <person name="Moffat K."/>
            <person name="Hill J."/>
            <person name="Bera J."/>
            <person name="Fadrosh D."/>
            <person name="Jin S."/>
            <person name="Johri S."/>
            <person name="Kim M."/>
            <person name="Overton L."/>
            <person name="Reardon M."/>
            <person name="Tsitrin T."/>
            <person name="Vuong H."/>
            <person name="Weaver B."/>
            <person name="Ciecko A."/>
            <person name="Tallon L."/>
            <person name="Jackson J."/>
            <person name="Pai G."/>
            <person name="Aken S.V."/>
            <person name="Utterback T."/>
            <person name="Reidmuller S."/>
            <person name="Feldblyum T."/>
            <person name="Hsiao J."/>
            <person name="Zismann V."/>
            <person name="Iobst S."/>
            <person name="de Vazeille A.R."/>
            <person name="Buell C.R."/>
            <person name="Ying K."/>
            <person name="Li Y."/>
            <person name="Lu T."/>
            <person name="Huang Y."/>
            <person name="Zhao Q."/>
            <person name="Feng Q."/>
            <person name="Zhang L."/>
            <person name="Zhu J."/>
            <person name="Weng Q."/>
            <person name="Mu J."/>
            <person name="Lu Y."/>
            <person name="Fan D."/>
            <person name="Liu Y."/>
            <person name="Guan J."/>
            <person name="Zhang Y."/>
            <person name="Yu S."/>
            <person name="Liu X."/>
            <person name="Zhang Y."/>
            <person name="Hong G."/>
            <person name="Han B."/>
            <person name="Choisne N."/>
            <person name="Demange N."/>
            <person name="Orjeda G."/>
            <person name="Samain S."/>
            <person name="Cattolico L."/>
            <person name="Pelletier E."/>
            <person name="Couloux A."/>
            <person name="Segurens B."/>
            <person name="Wincker P."/>
            <person name="D'Hont A."/>
            <person name="Scarpelli C."/>
            <person name="Weissenbach J."/>
            <person name="Salanoubat M."/>
            <person name="Quetier F."/>
            <person name="Yu Y."/>
            <person name="Kim H.R."/>
            <person name="Rambo T."/>
            <person name="Currie J."/>
            <person name="Collura K."/>
            <person name="Luo M."/>
            <person name="Yang T."/>
            <person name="Ammiraju J.S.S."/>
            <person name="Engler F."/>
            <person name="Soderlund C."/>
            <person name="Wing R.A."/>
            <person name="Palmer L.E."/>
            <person name="de la Bastide M."/>
            <person name="Spiegel L."/>
            <person name="Nascimento L."/>
            <person name="Zutavern T."/>
            <person name="O'Shaughnessy A."/>
            <person name="Dike S."/>
            <person name="Dedhia N."/>
            <person name="Preston R."/>
            <person name="Balija V."/>
            <person name="McCombie W.R."/>
            <person name="Chow T."/>
            <person name="Chen H."/>
            <person name="Chung M."/>
            <person name="Chen C."/>
            <person name="Shaw J."/>
            <person name="Wu H."/>
            <person name="Hsiao K."/>
            <person name="Chao Y."/>
            <person name="Chu M."/>
            <person name="Cheng C."/>
            <person name="Hour A."/>
            <person name="Lee P."/>
            <person name="Lin S."/>
            <person name="Lin Y."/>
            <person name="Liou J."/>
            <person name="Liu S."/>
            <person name="Hsing Y."/>
            <person name="Raghuvanshi S."/>
            <person name="Mohanty A."/>
            <person name="Bharti A.K."/>
            <person name="Gaur A."/>
            <person name="Gupta V."/>
            <person name="Kumar D."/>
            <person name="Ravi V."/>
            <person name="Vij S."/>
            <person name="Kapur A."/>
            <person name="Khurana P."/>
            <person name="Khurana P."/>
            <person name="Khurana J.P."/>
            <person name="Tyagi A.K."/>
            <person name="Gaikwad K."/>
            <person name="Singh A."/>
            <person name="Dalal V."/>
            <person name="Srivastava S."/>
            <person name="Dixit A."/>
            <person name="Pal A.K."/>
            <person name="Ghazi I.A."/>
            <person name="Yadav M."/>
            <person name="Pandit A."/>
            <person name="Bhargava A."/>
            <person name="Sureshbabu K."/>
            <person name="Batra K."/>
            <person name="Sharma T.R."/>
            <person name="Mohapatra T."/>
            <person name="Singh N.K."/>
            <person name="Messing J."/>
            <person name="Nelson A.B."/>
            <person name="Fuks G."/>
            <person name="Kavchok S."/>
            <person name="Keizer G."/>
            <person name="Linton E."/>
            <person name="Llaca V."/>
            <person name="Song R."/>
            <person name="Tanyolac B."/>
            <person name="Young S."/>
            <person name="Ho-Il K."/>
            <person name="Hahn J.H."/>
            <person name="Sangsakoo G."/>
            <person name="Vanavichit A."/>
            <person name="de Mattos Luiz.A.T."/>
            <person name="Zimmer P.D."/>
            <person name="Malone G."/>
            <person name="Dellagostin O."/>
            <person name="de Oliveira A.C."/>
            <person name="Bevan M."/>
            <person name="Bancroft I."/>
            <person name="Minx P."/>
            <person name="Cordum H."/>
            <person name="Wilson R."/>
            <person name="Cheng Z."/>
            <person name="Jin W."/>
            <person name="Jiang J."/>
            <person name="Leong S.A."/>
            <person name="Iwama H."/>
            <person name="Gojobori T."/>
            <person name="Itoh T."/>
            <person name="Niimura Y."/>
            <person name="Fujii Y."/>
            <person name="Habara T."/>
            <person name="Sakai H."/>
            <person name="Sato Y."/>
            <person name="Wilson G."/>
            <person name="Kumar K."/>
            <person name="McCouch S."/>
            <person name="Juretic N."/>
            <person name="Hoen D."/>
            <person name="Wright S."/>
            <person name="Bruskiewich R."/>
            <person name="Bureau T."/>
            <person name="Miyao A."/>
            <person name="Hirochika H."/>
            <person name="Nishikawa T."/>
            <person name="Kadowaki K."/>
            <person name="Sugiura M."/>
            <person name="Burr B."/>
            <person name="Sasaki T."/>
        </authorList>
    </citation>
    <scope>NUCLEOTIDE SEQUENCE [LARGE SCALE GENOMIC DNA]</scope>
    <source>
        <strain evidence="3">cv. Nipponbare</strain>
    </source>
</reference>
<dbReference type="AlphaFoldDB" id="Q0D467"/>
<dbReference type="EMBL" id="AP008213">
    <property type="protein sequence ID" value="BAF22356.1"/>
    <property type="molecule type" value="Genomic_DNA"/>
</dbReference>
<evidence type="ECO:0000256" key="1">
    <source>
        <dbReference type="SAM" id="MobiDB-lite"/>
    </source>
</evidence>
<protein>
    <submittedName>
        <fullName evidence="2">Os07g0643500 protein</fullName>
    </submittedName>
</protein>
<feature type="region of interest" description="Disordered" evidence="1">
    <location>
        <begin position="60"/>
        <end position="93"/>
    </location>
</feature>
<feature type="compositionally biased region" description="Low complexity" evidence="1">
    <location>
        <begin position="1"/>
        <end position="21"/>
    </location>
</feature>
<evidence type="ECO:0000313" key="2">
    <source>
        <dbReference type="EMBL" id="BAF22356.1"/>
    </source>
</evidence>
<gene>
    <name evidence="2" type="ordered locus">Os07g0643500</name>
</gene>
<feature type="region of interest" description="Disordered" evidence="1">
    <location>
        <begin position="1"/>
        <end position="33"/>
    </location>
</feature>
<feature type="compositionally biased region" description="Low complexity" evidence="1">
    <location>
        <begin position="68"/>
        <end position="78"/>
    </location>
</feature>
<accession>Q0D467</accession>
<evidence type="ECO:0000313" key="3">
    <source>
        <dbReference type="Proteomes" id="UP000000763"/>
    </source>
</evidence>
<name>Q0D467_ORYSJ</name>
<sequence>MLTTGPTPSSLSSASVRSSPPKNGCSRTTPARRTRRLEEVVAAAHRCATWWAMLPPALSPTRKQRVRSTGTAATTSAGRPTVARWRSTSTPSS</sequence>
<dbReference type="KEGG" id="dosa:Os07g0643500"/>
<dbReference type="Proteomes" id="UP000000763">
    <property type="component" value="Chromosome 7"/>
</dbReference>
<reference evidence="3" key="2">
    <citation type="journal article" date="2008" name="Nucleic Acids Res.">
        <title>The rice annotation project database (RAP-DB): 2008 update.</title>
        <authorList>
            <consortium name="The rice annotation project (RAP)"/>
        </authorList>
    </citation>
    <scope>GENOME REANNOTATION</scope>
    <source>
        <strain evidence="3">cv. Nipponbare</strain>
    </source>
</reference>